<evidence type="ECO:0000313" key="3">
    <source>
        <dbReference type="Proteomes" id="UP000010473"/>
    </source>
</evidence>
<name>K9XZK6_STAC7</name>
<dbReference type="HOGENOM" id="CLU_2398147_0_0_3"/>
<dbReference type="Proteomes" id="UP000010473">
    <property type="component" value="Plasmid pSTA7437.01"/>
</dbReference>
<protein>
    <submittedName>
        <fullName evidence="2">Uncharacterized protein</fullName>
    </submittedName>
</protein>
<evidence type="ECO:0000313" key="2">
    <source>
        <dbReference type="EMBL" id="AFZ38035.1"/>
    </source>
</evidence>
<dbReference type="EMBL" id="CP003654">
    <property type="protein sequence ID" value="AFZ38035.1"/>
    <property type="molecule type" value="Genomic_DNA"/>
</dbReference>
<sequence length="93" mass="10312">MIDNIRCDSKAVCNPEMTDNNYSHGKHPNSLANLNYRGGRPKTFDSSKKRRSVSVTEEGWEGLQPVIEELGCKSVSDFLEKVGRGLVKIDVSA</sequence>
<reference evidence="3" key="1">
    <citation type="journal article" date="2013" name="Proc. Natl. Acad. Sci. U.S.A.">
        <title>Improving the coverage of the cyanobacterial phylum using diversity-driven genome sequencing.</title>
        <authorList>
            <person name="Shih P.M."/>
            <person name="Wu D."/>
            <person name="Latifi A."/>
            <person name="Axen S.D."/>
            <person name="Fewer D.P."/>
            <person name="Talla E."/>
            <person name="Calteau A."/>
            <person name="Cai F."/>
            <person name="Tandeau de Marsac N."/>
            <person name="Rippka R."/>
            <person name="Herdman M."/>
            <person name="Sivonen K."/>
            <person name="Coursin T."/>
            <person name="Laurent T."/>
            <person name="Goodwin L."/>
            <person name="Nolan M."/>
            <person name="Davenport K.W."/>
            <person name="Han C.S."/>
            <person name="Rubin E.M."/>
            <person name="Eisen J.A."/>
            <person name="Woyke T."/>
            <person name="Gugger M."/>
            <person name="Kerfeld C.A."/>
        </authorList>
    </citation>
    <scope>NUCLEOTIDE SEQUENCE [LARGE SCALE GENOMIC DNA]</scope>
    <source>
        <strain evidence="3">ATCC 29371 / PCC 7437</strain>
        <plasmid evidence="3">Plasmid pSTA7437.01</plasmid>
    </source>
</reference>
<keyword evidence="3" id="KW-1185">Reference proteome</keyword>
<organism evidence="2 3">
    <name type="scientific">Stanieria cyanosphaera (strain ATCC 29371 / PCC 7437)</name>
    <dbReference type="NCBI Taxonomy" id="111780"/>
    <lineage>
        <taxon>Bacteria</taxon>
        <taxon>Bacillati</taxon>
        <taxon>Cyanobacteriota</taxon>
        <taxon>Cyanophyceae</taxon>
        <taxon>Pleurocapsales</taxon>
        <taxon>Dermocarpellaceae</taxon>
        <taxon>Stanieria</taxon>
    </lineage>
</organism>
<geneLocation type="plasmid" evidence="2 3">
    <name>pSTA7437.01</name>
</geneLocation>
<dbReference type="AlphaFoldDB" id="K9XZK6"/>
<feature type="region of interest" description="Disordered" evidence="1">
    <location>
        <begin position="18"/>
        <end position="50"/>
    </location>
</feature>
<proteinExistence type="predicted"/>
<evidence type="ECO:0000256" key="1">
    <source>
        <dbReference type="SAM" id="MobiDB-lite"/>
    </source>
</evidence>
<keyword evidence="2" id="KW-0614">Plasmid</keyword>
<accession>K9XZK6</accession>
<dbReference type="KEGG" id="scs:Sta7437_4576"/>
<gene>
    <name evidence="2" type="ordered locus">Sta7437_4576</name>
</gene>